<gene>
    <name evidence="2" type="ORF">SO3561_00003</name>
</gene>
<evidence type="ECO:0000313" key="3">
    <source>
        <dbReference type="Proteomes" id="UP000217446"/>
    </source>
</evidence>
<dbReference type="Pfam" id="PF18593">
    <property type="entry name" value="CdiI_2"/>
    <property type="match status" value="1"/>
</dbReference>
<reference evidence="3" key="1">
    <citation type="submission" date="2017-05" db="EMBL/GenBank/DDBJ databases">
        <title>Streptomyces olivochromogenes NBRC 3561 whole genome shotgun sequence.</title>
        <authorList>
            <person name="Dohra H."/>
            <person name="Kodani S."/>
        </authorList>
    </citation>
    <scope>NUCLEOTIDE SEQUENCE [LARGE SCALE GENOMIC DNA]</scope>
    <source>
        <strain evidence="3">NBRC 3561</strain>
    </source>
</reference>
<dbReference type="InterPro" id="IPR041129">
    <property type="entry name" value="CdiI_2"/>
</dbReference>
<organism evidence="2 3">
    <name type="scientific">Streptomyces olivochromogenes</name>
    <dbReference type="NCBI Taxonomy" id="1963"/>
    <lineage>
        <taxon>Bacteria</taxon>
        <taxon>Bacillati</taxon>
        <taxon>Actinomycetota</taxon>
        <taxon>Actinomycetes</taxon>
        <taxon>Kitasatosporales</taxon>
        <taxon>Streptomycetaceae</taxon>
        <taxon>Streptomyces</taxon>
    </lineage>
</organism>
<dbReference type="Proteomes" id="UP000217446">
    <property type="component" value="Unassembled WGS sequence"/>
</dbReference>
<evidence type="ECO:0000259" key="1">
    <source>
        <dbReference type="Pfam" id="PF18593"/>
    </source>
</evidence>
<sequence>MAPIHDRFTELHDLLQAYEWSGNTFDDTMEAPGAALTSYLRVVAAKPQRAAAAVRELDDLLAVGLFSDEVADDVDLLPHIEPPSGVSVEDCLRVIRHHLSHFLAKPPADGSTHRPQTAWEWRERFPALAHLLGSYFHQDFSAEYQSHAEAVDDYLALESPEDHRAAATDIDAFIAANPNDDDLTEAARVLGLRIAPPKGVPLRQWLIDIRDILTHHTAA</sequence>
<evidence type="ECO:0000313" key="2">
    <source>
        <dbReference type="EMBL" id="GAX48523.1"/>
    </source>
</evidence>
<keyword evidence="3" id="KW-1185">Reference proteome</keyword>
<dbReference type="EMBL" id="BDQI01000001">
    <property type="protein sequence ID" value="GAX48523.1"/>
    <property type="molecule type" value="Genomic_DNA"/>
</dbReference>
<comment type="caution">
    <text evidence="2">The sequence shown here is derived from an EMBL/GenBank/DDBJ whole genome shotgun (WGS) entry which is preliminary data.</text>
</comment>
<dbReference type="RefSeq" id="WP_067362492.1">
    <property type="nucleotide sequence ID" value="NZ_BDQI01000001.1"/>
</dbReference>
<dbReference type="STRING" id="1963.AQJ27_05945"/>
<feature type="domain" description="CdiI immunity protein" evidence="1">
    <location>
        <begin position="124"/>
        <end position="212"/>
    </location>
</feature>
<name>A0A250V2T4_STROL</name>
<proteinExistence type="predicted"/>
<protein>
    <recommendedName>
        <fullName evidence="1">CdiI immunity protein domain-containing protein</fullName>
    </recommendedName>
</protein>
<dbReference type="AlphaFoldDB" id="A0A250V2T4"/>
<accession>A0A250V2T4</accession>